<dbReference type="PANTHER" id="PTHR43828:SF3">
    <property type="entry name" value="CHROMO DOMAIN-CONTAINING PROTEIN"/>
    <property type="match status" value="1"/>
</dbReference>
<dbReference type="Gene3D" id="3.10.260.10">
    <property type="entry name" value="Transcription regulator HTH, APSES-type DNA-binding domain"/>
    <property type="match status" value="1"/>
</dbReference>
<feature type="compositionally biased region" description="Polar residues" evidence="8">
    <location>
        <begin position="293"/>
        <end position="312"/>
    </location>
</feature>
<protein>
    <recommendedName>
        <fullName evidence="1">Cell pattern formation-associated protein stuA</fullName>
    </recommendedName>
    <alternativeName>
        <fullName evidence="6">Stunted protein A</fullName>
    </alternativeName>
</protein>
<name>A0A0G2J8I3_9EURO</name>
<dbReference type="PANTHER" id="PTHR43828">
    <property type="entry name" value="ASPARAGINASE"/>
    <property type="match status" value="1"/>
</dbReference>
<dbReference type="GO" id="GO:0003677">
    <property type="term" value="F:DNA binding"/>
    <property type="evidence" value="ECO:0007669"/>
    <property type="project" value="InterPro"/>
</dbReference>
<accession>A0A0G2J8I3</accession>
<reference evidence="11" key="1">
    <citation type="journal article" date="2015" name="PLoS Genet.">
        <title>The dynamic genome and transcriptome of the human fungal pathogen Blastomyces and close relative Emmonsia.</title>
        <authorList>
            <person name="Munoz J.F."/>
            <person name="Gauthier G.M."/>
            <person name="Desjardins C.A."/>
            <person name="Gallo J.E."/>
            <person name="Holder J."/>
            <person name="Sullivan T.D."/>
            <person name="Marty A.J."/>
            <person name="Carmen J.C."/>
            <person name="Chen Z."/>
            <person name="Ding L."/>
            <person name="Gujja S."/>
            <person name="Magrini V."/>
            <person name="Misas E."/>
            <person name="Mitreva M."/>
            <person name="Priest M."/>
            <person name="Saif S."/>
            <person name="Whiston E.A."/>
            <person name="Young S."/>
            <person name="Zeng Q."/>
            <person name="Goldman W.E."/>
            <person name="Mardis E.R."/>
            <person name="Taylor J.W."/>
            <person name="McEwen J.G."/>
            <person name="Clay O.K."/>
            <person name="Klein B.S."/>
            <person name="Cuomo C.A."/>
        </authorList>
    </citation>
    <scope>NUCLEOTIDE SEQUENCE [LARGE SCALE GENOMIC DNA]</scope>
    <source>
        <strain evidence="11">UAMH 3008</strain>
    </source>
</reference>
<dbReference type="VEuPathDB" id="FungiDB:EMCG_00450"/>
<dbReference type="PROSITE" id="PS51299">
    <property type="entry name" value="HTH_APSES"/>
    <property type="match status" value="1"/>
</dbReference>
<feature type="compositionally biased region" description="Basic and acidic residues" evidence="8">
    <location>
        <begin position="316"/>
        <end position="326"/>
    </location>
</feature>
<evidence type="ECO:0000256" key="7">
    <source>
        <dbReference type="SAM" id="Coils"/>
    </source>
</evidence>
<evidence type="ECO:0000256" key="8">
    <source>
        <dbReference type="SAM" id="MobiDB-lite"/>
    </source>
</evidence>
<dbReference type="InterPro" id="IPR018004">
    <property type="entry name" value="KilA/APSES_HTH"/>
</dbReference>
<keyword evidence="7" id="KW-0175">Coiled coil</keyword>
<dbReference type="OrthoDB" id="6718656at2759"/>
<dbReference type="InterPro" id="IPR051642">
    <property type="entry name" value="SWI6-like"/>
</dbReference>
<dbReference type="Proteomes" id="UP000034164">
    <property type="component" value="Unassembled WGS sequence"/>
</dbReference>
<dbReference type="GO" id="GO:0003713">
    <property type="term" value="F:transcription coactivator activity"/>
    <property type="evidence" value="ECO:0007669"/>
    <property type="project" value="TreeGrafter"/>
</dbReference>
<feature type="compositionally biased region" description="Low complexity" evidence="8">
    <location>
        <begin position="276"/>
        <end position="292"/>
    </location>
</feature>
<evidence type="ECO:0000256" key="2">
    <source>
        <dbReference type="ARBA" id="ARBA00022737"/>
    </source>
</evidence>
<evidence type="ECO:0000313" key="11">
    <source>
        <dbReference type="Proteomes" id="UP000034164"/>
    </source>
</evidence>
<proteinExistence type="predicted"/>
<feature type="coiled-coil region" evidence="7">
    <location>
        <begin position="693"/>
        <end position="744"/>
    </location>
</feature>
<dbReference type="GO" id="GO:0048315">
    <property type="term" value="P:conidium formation"/>
    <property type="evidence" value="ECO:0007669"/>
    <property type="project" value="UniProtKB-KW"/>
</dbReference>
<keyword evidence="3" id="KW-0749">Sporulation</keyword>
<feature type="compositionally biased region" description="Low complexity" evidence="8">
    <location>
        <begin position="25"/>
        <end position="35"/>
    </location>
</feature>
<evidence type="ECO:0000256" key="6">
    <source>
        <dbReference type="ARBA" id="ARBA00031907"/>
    </source>
</evidence>
<dbReference type="SUPFAM" id="SSF54616">
    <property type="entry name" value="DNA-binding domain of Mlu1-box binding protein MBP1"/>
    <property type="match status" value="1"/>
</dbReference>
<sequence>MSFSRNSLGPPNGASSQNQMASFNAASQSVASTPAATPPPRPSQQSQQSNMSMSFPNNGATRNSVQRTSFGGYDDSNGYGQVMPYEEYKPQIYTAVYSNVSVYEMEVNGVAVMRRRSDSWLNATQILKVAGVMKARRTKTLEKEVAAGEHEKVQGGYGKYQGTWVNYERGVELCRHYHVLELLRPLLEYDMGQDGTGPAGRGALETPTKEQAMAAQRKRLYRTMDGQGMSQAPQGTYFQNISRTAVSAVNAINKARFDSPLGKGPDGRRSSLKVPSQMGSQESQIQSGSQQSLHSIASDSGFGSNMQNSQQAGLLEHTDEPLEPPRKRMRSSSAQEKSFQSTTAIPPQSSMIEPTPTEPNDSFYQMHPGAAEFPDGPMRGLHHLPAATTPDRYQKMKLVMTLFLDKRAKDFSNHPAFLNLSAEDLEIPLDKYYNSALHWAAMLARMPLIHALKAKGVSIYRLNAAGETALQKAVGTRNNLDYRSFSKLLHVLCPTIEIVDYHGRTVLHHIAMMAATGGGGHVAAKHYLESLLEFIVRYGGPAGSMQASFNTVTNGSNGQHKLEVIGLGKFMSEMVNIQDDQGDTVLNLAGRARTVLVPQLLEVGANPHIPNNTGLRPADYGVGVDMINGGLPGQNGDSESFTNRLSKTRRELLDLTLSQVTSLVEQSFSTIDNTLSSGLGKKQEEFDHWHNKIRESAKARQIEQKQLDDMKRRARDRIELDRQIKNLERSSEELAALLKTVQGDQSNPEILSIGDADDVLGFNISQFSTLFPDDFDMSAGFSEQQAAFLESLPSIEILTSQLGCYRDHNDQIFKEVDSLKSKNVVLGENYRRMVMACTGWSEEQVDEAAEGLKECIKDLNEHPLPEDVAIEILMKDRGQDW</sequence>
<dbReference type="SUPFAM" id="SSF48403">
    <property type="entry name" value="Ankyrin repeat"/>
    <property type="match status" value="1"/>
</dbReference>
<feature type="compositionally biased region" description="Polar residues" evidence="8">
    <location>
        <begin position="50"/>
        <end position="69"/>
    </location>
</feature>
<dbReference type="InterPro" id="IPR036770">
    <property type="entry name" value="Ankyrin_rpt-contain_sf"/>
</dbReference>
<dbReference type="Pfam" id="PF13637">
    <property type="entry name" value="Ank_4"/>
    <property type="match status" value="1"/>
</dbReference>
<evidence type="ECO:0000313" key="10">
    <source>
        <dbReference type="EMBL" id="KKZ62281.1"/>
    </source>
</evidence>
<keyword evidence="5" id="KW-0183">Conidiation</keyword>
<feature type="region of interest" description="Disordered" evidence="8">
    <location>
        <begin position="256"/>
        <end position="362"/>
    </location>
</feature>
<evidence type="ECO:0000256" key="5">
    <source>
        <dbReference type="ARBA" id="ARBA00023321"/>
    </source>
</evidence>
<dbReference type="AlphaFoldDB" id="A0A0G2J8I3"/>
<dbReference type="InterPro" id="IPR002110">
    <property type="entry name" value="Ankyrin_rpt"/>
</dbReference>
<evidence type="ECO:0000256" key="1">
    <source>
        <dbReference type="ARBA" id="ARBA00019309"/>
    </source>
</evidence>
<dbReference type="InterPro" id="IPR036887">
    <property type="entry name" value="HTH_APSES_sf"/>
</dbReference>
<dbReference type="SMART" id="SM01252">
    <property type="entry name" value="KilA-N"/>
    <property type="match status" value="1"/>
</dbReference>
<dbReference type="GO" id="GO:0030435">
    <property type="term" value="P:sporulation resulting in formation of a cellular spore"/>
    <property type="evidence" value="ECO:0007669"/>
    <property type="project" value="UniProtKB-KW"/>
</dbReference>
<evidence type="ECO:0000256" key="4">
    <source>
        <dbReference type="ARBA" id="ARBA00023043"/>
    </source>
</evidence>
<feature type="compositionally biased region" description="Polar residues" evidence="8">
    <location>
        <begin position="1"/>
        <end position="24"/>
    </location>
</feature>
<dbReference type="GO" id="GO:0030907">
    <property type="term" value="C:MBF transcription complex"/>
    <property type="evidence" value="ECO:0007669"/>
    <property type="project" value="TreeGrafter"/>
</dbReference>
<feature type="compositionally biased region" description="Polar residues" evidence="8">
    <location>
        <begin position="331"/>
        <end position="362"/>
    </location>
</feature>
<feature type="domain" description="HTH APSES-type" evidence="9">
    <location>
        <begin position="92"/>
        <end position="199"/>
    </location>
</feature>
<keyword evidence="2" id="KW-0677">Repeat</keyword>
<dbReference type="Gene3D" id="1.25.40.20">
    <property type="entry name" value="Ankyrin repeat-containing domain"/>
    <property type="match status" value="1"/>
</dbReference>
<dbReference type="GO" id="GO:0001228">
    <property type="term" value="F:DNA-binding transcription activator activity, RNA polymerase II-specific"/>
    <property type="evidence" value="ECO:0007669"/>
    <property type="project" value="UniProtKB-ARBA"/>
</dbReference>
<dbReference type="FunFam" id="3.10.260.10:FF:000001">
    <property type="entry name" value="APSES transcription factor (MbpA)"/>
    <property type="match status" value="1"/>
</dbReference>
<evidence type="ECO:0000256" key="3">
    <source>
        <dbReference type="ARBA" id="ARBA00022969"/>
    </source>
</evidence>
<evidence type="ECO:0000259" key="9">
    <source>
        <dbReference type="PROSITE" id="PS51299"/>
    </source>
</evidence>
<comment type="caution">
    <text evidence="10">The sequence shown here is derived from an EMBL/GenBank/DDBJ whole genome shotgun (WGS) entry which is preliminary data.</text>
</comment>
<dbReference type="EMBL" id="LCZI01001147">
    <property type="protein sequence ID" value="KKZ62281.1"/>
    <property type="molecule type" value="Genomic_DNA"/>
</dbReference>
<dbReference type="GO" id="GO:0033309">
    <property type="term" value="C:SBF transcription complex"/>
    <property type="evidence" value="ECO:0007669"/>
    <property type="project" value="TreeGrafter"/>
</dbReference>
<feature type="region of interest" description="Disordered" evidence="8">
    <location>
        <begin position="1"/>
        <end position="72"/>
    </location>
</feature>
<organism evidence="10 11">
    <name type="scientific">[Emmonsia] crescens</name>
    <dbReference type="NCBI Taxonomy" id="73230"/>
    <lineage>
        <taxon>Eukaryota</taxon>
        <taxon>Fungi</taxon>
        <taxon>Dikarya</taxon>
        <taxon>Ascomycota</taxon>
        <taxon>Pezizomycotina</taxon>
        <taxon>Eurotiomycetes</taxon>
        <taxon>Eurotiomycetidae</taxon>
        <taxon>Onygenales</taxon>
        <taxon>Ajellomycetaceae</taxon>
        <taxon>Emergomyces</taxon>
    </lineage>
</organism>
<dbReference type="Pfam" id="PF04383">
    <property type="entry name" value="KilA-N"/>
    <property type="match status" value="1"/>
</dbReference>
<keyword evidence="4" id="KW-0040">ANK repeat</keyword>
<gene>
    <name evidence="10" type="ORF">EMCG_00450</name>
</gene>
<dbReference type="InterPro" id="IPR003163">
    <property type="entry name" value="Tscrpt_reg_HTH_APSES-type"/>
</dbReference>